<evidence type="ECO:0000313" key="2">
    <source>
        <dbReference type="Proteomes" id="UP000001357"/>
    </source>
</evidence>
<proteinExistence type="predicted"/>
<organism evidence="1 2">
    <name type="scientific">Monosiga brevicollis</name>
    <name type="common">Choanoflagellate</name>
    <dbReference type="NCBI Taxonomy" id="81824"/>
    <lineage>
        <taxon>Eukaryota</taxon>
        <taxon>Choanoflagellata</taxon>
        <taxon>Craspedida</taxon>
        <taxon>Salpingoecidae</taxon>
        <taxon>Monosiga</taxon>
    </lineage>
</organism>
<dbReference type="Proteomes" id="UP000001357">
    <property type="component" value="Unassembled WGS sequence"/>
</dbReference>
<dbReference type="GeneID" id="5888772"/>
<sequence length="186" mass="20768">MPPHHGHCPPTRPARTSRDSIQDVLALESQVAAVRNFDEQGSGLSIIAEAQLMTTILAQRYLTTYTKAEVEASFEDQVHLQGVDRDEALMEPYRMVRRRLSSPSNLGDGQPLDSLAKRLARLSVALEPEATCDRASSADQTVQRGQEVRVRRQDGLAANLDYIPRLNLDEYRLCNPGDVDLNAWSR</sequence>
<name>A9USA9_MONBE</name>
<keyword evidence="2" id="KW-1185">Reference proteome</keyword>
<accession>A9USA9</accession>
<evidence type="ECO:0000313" key="1">
    <source>
        <dbReference type="EMBL" id="EDQ91749.1"/>
    </source>
</evidence>
<dbReference type="AlphaFoldDB" id="A9USA9"/>
<dbReference type="InParanoid" id="A9USA9"/>
<dbReference type="EMBL" id="CH991544">
    <property type="protein sequence ID" value="EDQ91749.1"/>
    <property type="molecule type" value="Genomic_DNA"/>
</dbReference>
<reference evidence="1 2" key="1">
    <citation type="journal article" date="2008" name="Nature">
        <title>The genome of the choanoflagellate Monosiga brevicollis and the origin of metazoans.</title>
        <authorList>
            <consortium name="JGI Sequencing"/>
            <person name="King N."/>
            <person name="Westbrook M.J."/>
            <person name="Young S.L."/>
            <person name="Kuo A."/>
            <person name="Abedin M."/>
            <person name="Chapman J."/>
            <person name="Fairclough S."/>
            <person name="Hellsten U."/>
            <person name="Isogai Y."/>
            <person name="Letunic I."/>
            <person name="Marr M."/>
            <person name="Pincus D."/>
            <person name="Putnam N."/>
            <person name="Rokas A."/>
            <person name="Wright K.J."/>
            <person name="Zuzow R."/>
            <person name="Dirks W."/>
            <person name="Good M."/>
            <person name="Goodstein D."/>
            <person name="Lemons D."/>
            <person name="Li W."/>
            <person name="Lyons J.B."/>
            <person name="Morris A."/>
            <person name="Nichols S."/>
            <person name="Richter D.J."/>
            <person name="Salamov A."/>
            <person name="Bork P."/>
            <person name="Lim W.A."/>
            <person name="Manning G."/>
            <person name="Miller W.T."/>
            <person name="McGinnis W."/>
            <person name="Shapiro H."/>
            <person name="Tjian R."/>
            <person name="Grigoriev I.V."/>
            <person name="Rokhsar D."/>
        </authorList>
    </citation>
    <scope>NUCLEOTIDE SEQUENCE [LARGE SCALE GENOMIC DNA]</scope>
    <source>
        <strain evidence="2">MX1 / ATCC 50154</strain>
    </source>
</reference>
<protein>
    <submittedName>
        <fullName evidence="1">Uncharacterized protein</fullName>
    </submittedName>
</protein>
<dbReference type="KEGG" id="mbr:MONBRDRAFT_22866"/>
<dbReference type="RefSeq" id="XP_001743035.1">
    <property type="nucleotide sequence ID" value="XM_001742983.1"/>
</dbReference>
<gene>
    <name evidence="1" type="ORF">MONBRDRAFT_22866</name>
</gene>